<evidence type="ECO:0000256" key="2">
    <source>
        <dbReference type="ARBA" id="ARBA00022741"/>
    </source>
</evidence>
<dbReference type="GO" id="GO:0010506">
    <property type="term" value="P:regulation of autophagy"/>
    <property type="evidence" value="ECO:0007669"/>
    <property type="project" value="InterPro"/>
</dbReference>
<evidence type="ECO:0000313" key="7">
    <source>
        <dbReference type="Proteomes" id="UP000054937"/>
    </source>
</evidence>
<dbReference type="PANTHER" id="PTHR24348">
    <property type="entry name" value="SERINE/THREONINE-PROTEIN KINASE UNC-51-RELATED"/>
    <property type="match status" value="1"/>
</dbReference>
<comment type="caution">
    <text evidence="6">The sequence shown here is derived from an EMBL/GenBank/DDBJ whole genome shotgun (WGS) entry which is preliminary data.</text>
</comment>
<dbReference type="InterPro" id="IPR045269">
    <property type="entry name" value="Atg1-like"/>
</dbReference>
<dbReference type="Gene3D" id="1.10.510.10">
    <property type="entry name" value="Transferase(Phosphotransferase) domain 1"/>
    <property type="match status" value="1"/>
</dbReference>
<evidence type="ECO:0000256" key="3">
    <source>
        <dbReference type="ARBA" id="ARBA00022777"/>
    </source>
</evidence>
<dbReference type="InterPro" id="IPR000719">
    <property type="entry name" value="Prot_kinase_dom"/>
</dbReference>
<dbReference type="GO" id="GO:0004674">
    <property type="term" value="F:protein serine/threonine kinase activity"/>
    <property type="evidence" value="ECO:0007669"/>
    <property type="project" value="InterPro"/>
</dbReference>
<dbReference type="PROSITE" id="PS50011">
    <property type="entry name" value="PROTEIN_KINASE_DOM"/>
    <property type="match status" value="1"/>
</dbReference>
<feature type="domain" description="Protein kinase" evidence="5">
    <location>
        <begin position="1"/>
        <end position="151"/>
    </location>
</feature>
<dbReference type="GO" id="GO:0016020">
    <property type="term" value="C:membrane"/>
    <property type="evidence" value="ECO:0007669"/>
    <property type="project" value="TreeGrafter"/>
</dbReference>
<dbReference type="SUPFAM" id="SSF56112">
    <property type="entry name" value="Protein kinase-like (PK-like)"/>
    <property type="match status" value="1"/>
</dbReference>
<dbReference type="InParanoid" id="A0A0V0QUG0"/>
<dbReference type="GO" id="GO:0005829">
    <property type="term" value="C:cytosol"/>
    <property type="evidence" value="ECO:0007669"/>
    <property type="project" value="TreeGrafter"/>
</dbReference>
<dbReference type="AlphaFoldDB" id="A0A0V0QUG0"/>
<sequence>MIDITLKNAFTGDFDQKNMCVFACVQGPQDAVQITMYNAPRLNESQKGTIITIAPEVFEGFYDDKCDIYSLGCTLYWMIYKKFMYEECKNNAIMLNMEQKKNNIVFPSEPPISDNLKSAIKQMMEEIEDQLEFNKIEKNFEDDEEKEQKALAYVEQVELKIKKQQVNVQMIARLKFEKGKAQVMRIIAKSVKDLTISRKLIYGENRVLIQDLLDLIYFGLNKFELIALKRIVNGLQDIENGFQIFNLNKTEWEMFVNSEDNQEYDKIYRALEKELNVFQNIIFKKAKQEAKKFIDIEIENKESVFKENYKIQNYLDDNISEEYAKYNQFNEFETTKNRVDQALNTFFSHHV</sequence>
<dbReference type="GO" id="GO:0005524">
    <property type="term" value="F:ATP binding"/>
    <property type="evidence" value="ECO:0007669"/>
    <property type="project" value="UniProtKB-KW"/>
</dbReference>
<evidence type="ECO:0000313" key="6">
    <source>
        <dbReference type="EMBL" id="KRX05873.1"/>
    </source>
</evidence>
<dbReference type="GO" id="GO:0000045">
    <property type="term" value="P:autophagosome assembly"/>
    <property type="evidence" value="ECO:0007669"/>
    <property type="project" value="TreeGrafter"/>
</dbReference>
<keyword evidence="4" id="KW-0067">ATP-binding</keyword>
<gene>
    <name evidence="6" type="ORF">PPERSA_03810</name>
</gene>
<evidence type="ECO:0000259" key="5">
    <source>
        <dbReference type="PROSITE" id="PS50011"/>
    </source>
</evidence>
<dbReference type="EMBL" id="LDAU01000103">
    <property type="protein sequence ID" value="KRX05873.1"/>
    <property type="molecule type" value="Genomic_DNA"/>
</dbReference>
<keyword evidence="3 6" id="KW-0418">Kinase</keyword>
<name>A0A0V0QUG0_PSEPJ</name>
<keyword evidence="2" id="KW-0547">Nucleotide-binding</keyword>
<keyword evidence="7" id="KW-1185">Reference proteome</keyword>
<evidence type="ECO:0000256" key="1">
    <source>
        <dbReference type="ARBA" id="ARBA00022679"/>
    </source>
</evidence>
<organism evidence="6 7">
    <name type="scientific">Pseudocohnilembus persalinus</name>
    <name type="common">Ciliate</name>
    <dbReference type="NCBI Taxonomy" id="266149"/>
    <lineage>
        <taxon>Eukaryota</taxon>
        <taxon>Sar</taxon>
        <taxon>Alveolata</taxon>
        <taxon>Ciliophora</taxon>
        <taxon>Intramacronucleata</taxon>
        <taxon>Oligohymenophorea</taxon>
        <taxon>Scuticociliatia</taxon>
        <taxon>Philasterida</taxon>
        <taxon>Pseudocohnilembidae</taxon>
        <taxon>Pseudocohnilembus</taxon>
    </lineage>
</organism>
<accession>A0A0V0QUG0</accession>
<dbReference type="GO" id="GO:0005776">
    <property type="term" value="C:autophagosome"/>
    <property type="evidence" value="ECO:0007669"/>
    <property type="project" value="TreeGrafter"/>
</dbReference>
<protein>
    <submittedName>
        <fullName evidence="6">Protein kinase-like domain</fullName>
    </submittedName>
</protein>
<dbReference type="PANTHER" id="PTHR24348:SF22">
    <property type="entry name" value="NON-SPECIFIC SERINE_THREONINE PROTEIN KINASE"/>
    <property type="match status" value="1"/>
</dbReference>
<keyword evidence="1" id="KW-0808">Transferase</keyword>
<dbReference type="Proteomes" id="UP000054937">
    <property type="component" value="Unassembled WGS sequence"/>
</dbReference>
<reference evidence="6 7" key="1">
    <citation type="journal article" date="2015" name="Sci. Rep.">
        <title>Genome of the facultative scuticociliatosis pathogen Pseudocohnilembus persalinus provides insight into its virulence through horizontal gene transfer.</title>
        <authorList>
            <person name="Xiong J."/>
            <person name="Wang G."/>
            <person name="Cheng J."/>
            <person name="Tian M."/>
            <person name="Pan X."/>
            <person name="Warren A."/>
            <person name="Jiang C."/>
            <person name="Yuan D."/>
            <person name="Miao W."/>
        </authorList>
    </citation>
    <scope>NUCLEOTIDE SEQUENCE [LARGE SCALE GENOMIC DNA]</scope>
    <source>
        <strain evidence="6">36N120E</strain>
    </source>
</reference>
<proteinExistence type="predicted"/>
<dbReference type="InterPro" id="IPR011009">
    <property type="entry name" value="Kinase-like_dom_sf"/>
</dbReference>
<evidence type="ECO:0000256" key="4">
    <source>
        <dbReference type="ARBA" id="ARBA00022840"/>
    </source>
</evidence>
<dbReference type="GO" id="GO:0000407">
    <property type="term" value="C:phagophore assembly site"/>
    <property type="evidence" value="ECO:0007669"/>
    <property type="project" value="TreeGrafter"/>
</dbReference>